<accession>A0A1V5ZLW6</accession>
<dbReference type="Proteomes" id="UP000485621">
    <property type="component" value="Unassembled WGS sequence"/>
</dbReference>
<protein>
    <submittedName>
        <fullName evidence="1">Uncharacterized protein</fullName>
    </submittedName>
</protein>
<reference evidence="1" key="1">
    <citation type="submission" date="2017-02" db="EMBL/GenBank/DDBJ databases">
        <title>Delving into the versatile metabolic prowess of the omnipresent phylum Bacteroidetes.</title>
        <authorList>
            <person name="Nobu M.K."/>
            <person name="Mei R."/>
            <person name="Narihiro T."/>
            <person name="Kuroda K."/>
            <person name="Liu W.-T."/>
        </authorList>
    </citation>
    <scope>NUCLEOTIDE SEQUENCE</scope>
    <source>
        <strain evidence="1">ADurb.Bin160</strain>
    </source>
</reference>
<dbReference type="AlphaFoldDB" id="A0A1V5ZLW6"/>
<gene>
    <name evidence="1" type="ORF">BWY04_01078</name>
</gene>
<sequence length="153" mass="18710">MKYLSVVPLEKLEKGKIYLLECVELYMKNIYIYLFAKILENKKHSIDKKIIYKTLFLENYNIFSDILDFPDEKIEYEIVSPPHRVFHKRHITIVYSYPERMLRIRKRFFLLDEKFLKKFLKNKNWIINEHENISLSKPIFKIILESDKNNSEC</sequence>
<comment type="caution">
    <text evidence="1">The sequence shown here is derived from an EMBL/GenBank/DDBJ whole genome shotgun (WGS) entry which is preliminary data.</text>
</comment>
<dbReference type="EMBL" id="MWDB01000025">
    <property type="protein sequence ID" value="OQB41048.1"/>
    <property type="molecule type" value="Genomic_DNA"/>
</dbReference>
<name>A0A1V5ZLW6_9BACT</name>
<evidence type="ECO:0000313" key="1">
    <source>
        <dbReference type="EMBL" id="OQB41048.1"/>
    </source>
</evidence>
<proteinExistence type="predicted"/>
<organism evidence="1">
    <name type="scientific">candidate division CPR1 bacterium ADurb.Bin160</name>
    <dbReference type="NCBI Taxonomy" id="1852826"/>
    <lineage>
        <taxon>Bacteria</taxon>
        <taxon>candidate division CPR1</taxon>
    </lineage>
</organism>